<dbReference type="EMBL" id="BTSY01000002">
    <property type="protein sequence ID" value="GMT13017.1"/>
    <property type="molecule type" value="Genomic_DNA"/>
</dbReference>
<accession>A0AAV5V3Z0</accession>
<dbReference type="Proteomes" id="UP001432322">
    <property type="component" value="Unassembled WGS sequence"/>
</dbReference>
<proteinExistence type="predicted"/>
<dbReference type="AlphaFoldDB" id="A0AAV5V3Z0"/>
<sequence>FCVAAFEELLEAAEARAQIGRFDWMLTLSDNVDDFETDGRVTAQNHGYEFTGNVEIAFVVTKNNIRFYIQCEDDYLYARVVSANRPTFDPLNF</sequence>
<keyword evidence="2" id="KW-1185">Reference proteome</keyword>
<organism evidence="1 2">
    <name type="scientific">Pristionchus fissidentatus</name>
    <dbReference type="NCBI Taxonomy" id="1538716"/>
    <lineage>
        <taxon>Eukaryota</taxon>
        <taxon>Metazoa</taxon>
        <taxon>Ecdysozoa</taxon>
        <taxon>Nematoda</taxon>
        <taxon>Chromadorea</taxon>
        <taxon>Rhabditida</taxon>
        <taxon>Rhabditina</taxon>
        <taxon>Diplogasteromorpha</taxon>
        <taxon>Diplogasteroidea</taxon>
        <taxon>Neodiplogasteridae</taxon>
        <taxon>Pristionchus</taxon>
    </lineage>
</organism>
<comment type="caution">
    <text evidence="1">The sequence shown here is derived from an EMBL/GenBank/DDBJ whole genome shotgun (WGS) entry which is preliminary data.</text>
</comment>
<reference evidence="1" key="1">
    <citation type="submission" date="2023-10" db="EMBL/GenBank/DDBJ databases">
        <title>Genome assembly of Pristionchus species.</title>
        <authorList>
            <person name="Yoshida K."/>
            <person name="Sommer R.J."/>
        </authorList>
    </citation>
    <scope>NUCLEOTIDE SEQUENCE</scope>
    <source>
        <strain evidence="1">RS5133</strain>
    </source>
</reference>
<evidence type="ECO:0000313" key="2">
    <source>
        <dbReference type="Proteomes" id="UP001432322"/>
    </source>
</evidence>
<gene>
    <name evidence="1" type="ORF">PFISCL1PPCAC_4314</name>
</gene>
<feature type="non-terminal residue" evidence="1">
    <location>
        <position position="1"/>
    </location>
</feature>
<evidence type="ECO:0000313" key="1">
    <source>
        <dbReference type="EMBL" id="GMT13017.1"/>
    </source>
</evidence>
<protein>
    <submittedName>
        <fullName evidence="1">Uncharacterized protein</fullName>
    </submittedName>
</protein>
<name>A0AAV5V3Z0_9BILA</name>